<comment type="catalytic activity">
    <reaction evidence="9">
        <text>L-threonyl-[protein] + ATP = O-phospho-L-threonyl-[protein] + ADP + H(+)</text>
        <dbReference type="Rhea" id="RHEA:46608"/>
        <dbReference type="Rhea" id="RHEA-COMP:11060"/>
        <dbReference type="Rhea" id="RHEA-COMP:11605"/>
        <dbReference type="ChEBI" id="CHEBI:15378"/>
        <dbReference type="ChEBI" id="CHEBI:30013"/>
        <dbReference type="ChEBI" id="CHEBI:30616"/>
        <dbReference type="ChEBI" id="CHEBI:61977"/>
        <dbReference type="ChEBI" id="CHEBI:456216"/>
        <dbReference type="EC" id="2.7.11.1"/>
    </reaction>
</comment>
<keyword evidence="6" id="KW-0418">Kinase</keyword>
<dbReference type="SMART" id="SM00146">
    <property type="entry name" value="PI3Kc"/>
    <property type="match status" value="1"/>
</dbReference>
<keyword evidence="8" id="KW-0866">Nonsense-mediated mRNA decay</keyword>
<keyword evidence="5" id="KW-0547">Nucleotide-binding</keyword>
<dbReference type="SUPFAM" id="SSF56112">
    <property type="entry name" value="Protein kinase-like (PK-like)"/>
    <property type="match status" value="1"/>
</dbReference>
<dbReference type="EMBL" id="CM016560">
    <property type="protein sequence ID" value="TKV91458.1"/>
    <property type="molecule type" value="Genomic_DNA"/>
</dbReference>
<keyword evidence="3" id="KW-0723">Serine/threonine-protein kinase</keyword>
<feature type="region of interest" description="Disordered" evidence="11">
    <location>
        <begin position="3454"/>
        <end position="3489"/>
    </location>
</feature>
<evidence type="ECO:0000313" key="15">
    <source>
        <dbReference type="EMBL" id="TKV91459.1"/>
    </source>
</evidence>
<dbReference type="EMBL" id="CM016560">
    <property type="protein sequence ID" value="TKV91461.1"/>
    <property type="molecule type" value="Genomic_DNA"/>
</dbReference>
<name>A0A4U6SS42_SETVI</name>
<dbReference type="Pfam" id="PF15785">
    <property type="entry name" value="SMG1"/>
    <property type="match status" value="1"/>
</dbReference>
<dbReference type="InterPro" id="IPR050517">
    <property type="entry name" value="DDR_Repair_Kinase"/>
</dbReference>
<evidence type="ECO:0000256" key="1">
    <source>
        <dbReference type="ARBA" id="ARBA00011031"/>
    </source>
</evidence>
<dbReference type="GO" id="GO:0005634">
    <property type="term" value="C:nucleus"/>
    <property type="evidence" value="ECO:0007669"/>
    <property type="project" value="TreeGrafter"/>
</dbReference>
<feature type="domain" description="FAT" evidence="13">
    <location>
        <begin position="1121"/>
        <end position="1725"/>
    </location>
</feature>
<dbReference type="Proteomes" id="UP000298652">
    <property type="component" value="Chromosome 9"/>
</dbReference>
<dbReference type="Gramene" id="TKV91460">
    <property type="protein sequence ID" value="TKV91460"/>
    <property type="gene ID" value="SEVIR_9G098100v2"/>
</dbReference>
<dbReference type="PROSITE" id="PS51190">
    <property type="entry name" value="FATC"/>
    <property type="match status" value="1"/>
</dbReference>
<evidence type="ECO:0000256" key="5">
    <source>
        <dbReference type="ARBA" id="ARBA00022741"/>
    </source>
</evidence>
<dbReference type="PANTHER" id="PTHR11139">
    <property type="entry name" value="ATAXIA TELANGIECTASIA MUTATED ATM -RELATED"/>
    <property type="match status" value="1"/>
</dbReference>
<dbReference type="Gramene" id="TKV91458">
    <property type="protein sequence ID" value="TKV91458"/>
    <property type="gene ID" value="SEVIR_9G098100v2"/>
</dbReference>
<evidence type="ECO:0000256" key="4">
    <source>
        <dbReference type="ARBA" id="ARBA00022679"/>
    </source>
</evidence>
<feature type="region of interest" description="Disordered" evidence="11">
    <location>
        <begin position="3590"/>
        <end position="3613"/>
    </location>
</feature>
<dbReference type="SUPFAM" id="SSF48371">
    <property type="entry name" value="ARM repeat"/>
    <property type="match status" value="1"/>
</dbReference>
<dbReference type="InterPro" id="IPR000403">
    <property type="entry name" value="PI3/4_kinase_cat_dom"/>
</dbReference>
<evidence type="ECO:0000259" key="12">
    <source>
        <dbReference type="PROSITE" id="PS50290"/>
    </source>
</evidence>
<dbReference type="Gramene" id="TKV91461">
    <property type="protein sequence ID" value="TKV91461"/>
    <property type="gene ID" value="SEVIR_9G098100v2"/>
</dbReference>
<evidence type="ECO:0000256" key="3">
    <source>
        <dbReference type="ARBA" id="ARBA00022527"/>
    </source>
</evidence>
<dbReference type="SMART" id="SM01345">
    <property type="entry name" value="Rapamycin_bind"/>
    <property type="match status" value="1"/>
</dbReference>
<dbReference type="InterPro" id="IPR003152">
    <property type="entry name" value="FATC_dom"/>
</dbReference>
<evidence type="ECO:0000313" key="16">
    <source>
        <dbReference type="Proteomes" id="UP000298652"/>
    </source>
</evidence>
<evidence type="ECO:0000256" key="9">
    <source>
        <dbReference type="ARBA" id="ARBA00047899"/>
    </source>
</evidence>
<dbReference type="PANTHER" id="PTHR11139:SF71">
    <property type="entry name" value="SERINE_THREONINE-PROTEIN KINASE SMG1"/>
    <property type="match status" value="1"/>
</dbReference>
<gene>
    <name evidence="15" type="ORF">SEVIR_9G098100v2</name>
</gene>
<keyword evidence="7" id="KW-0067">ATP-binding</keyword>
<feature type="domain" description="PI3K/PI4K catalytic" evidence="12">
    <location>
        <begin position="1937"/>
        <end position="2281"/>
    </location>
</feature>
<dbReference type="FunFam" id="3.30.1010.10:FF:000029">
    <property type="entry name" value="Serine/threonine-protein kinase SMG1"/>
    <property type="match status" value="1"/>
</dbReference>
<evidence type="ECO:0000256" key="10">
    <source>
        <dbReference type="ARBA" id="ARBA00048679"/>
    </source>
</evidence>
<protein>
    <recommendedName>
        <fullName evidence="2">non-specific serine/threonine protein kinase</fullName>
        <ecNumber evidence="2">2.7.11.1</ecNumber>
    </recommendedName>
</protein>
<dbReference type="PROSITE" id="PS00916">
    <property type="entry name" value="PI3_4_KINASE_2"/>
    <property type="match status" value="1"/>
</dbReference>
<dbReference type="EC" id="2.7.11.1" evidence="2"/>
<comment type="similarity">
    <text evidence="1">Belongs to the PI3/PI4-kinase family.</text>
</comment>
<dbReference type="GO" id="GO:0004674">
    <property type="term" value="F:protein serine/threonine kinase activity"/>
    <property type="evidence" value="ECO:0007669"/>
    <property type="project" value="UniProtKB-KW"/>
</dbReference>
<dbReference type="InterPro" id="IPR011009">
    <property type="entry name" value="Kinase-like_dom_sf"/>
</dbReference>
<dbReference type="SMART" id="SM01343">
    <property type="entry name" value="FATC"/>
    <property type="match status" value="1"/>
</dbReference>
<dbReference type="InterPro" id="IPR036940">
    <property type="entry name" value="PI3/4_kinase_cat_sf"/>
</dbReference>
<dbReference type="InterPro" id="IPR031559">
    <property type="entry name" value="SMG1"/>
</dbReference>
<dbReference type="Gene3D" id="1.10.1070.11">
    <property type="entry name" value="Phosphatidylinositol 3-/4-kinase, catalytic domain"/>
    <property type="match status" value="1"/>
</dbReference>
<feature type="compositionally biased region" description="Polar residues" evidence="11">
    <location>
        <begin position="3461"/>
        <end position="3474"/>
    </location>
</feature>
<keyword evidence="4" id="KW-0808">Transferase</keyword>
<accession>A0A4U6SS42</accession>
<dbReference type="CDD" id="cd22265">
    <property type="entry name" value="UDM1_RNF168"/>
    <property type="match status" value="1"/>
</dbReference>
<proteinExistence type="inferred from homology"/>
<dbReference type="OMA" id="FACPEER"/>
<dbReference type="InterPro" id="IPR014009">
    <property type="entry name" value="PIK_FAT"/>
</dbReference>
<dbReference type="GO" id="GO:0000184">
    <property type="term" value="P:nuclear-transcribed mRNA catabolic process, nonsense-mediated decay"/>
    <property type="evidence" value="ECO:0007669"/>
    <property type="project" value="UniProtKB-KW"/>
</dbReference>
<dbReference type="InterPro" id="IPR016024">
    <property type="entry name" value="ARM-type_fold"/>
</dbReference>
<dbReference type="InterPro" id="IPR039414">
    <property type="entry name" value="SMG1_PIKKc"/>
</dbReference>
<evidence type="ECO:0000259" key="14">
    <source>
        <dbReference type="PROSITE" id="PS51190"/>
    </source>
</evidence>
<dbReference type="CDD" id="cd05170">
    <property type="entry name" value="PIKKc_SMG1"/>
    <property type="match status" value="1"/>
</dbReference>
<organism evidence="15 16">
    <name type="scientific">Setaria viridis</name>
    <name type="common">Green bristlegrass</name>
    <name type="synonym">Setaria italica subsp. viridis</name>
    <dbReference type="NCBI Taxonomy" id="4556"/>
    <lineage>
        <taxon>Eukaryota</taxon>
        <taxon>Viridiplantae</taxon>
        <taxon>Streptophyta</taxon>
        <taxon>Embryophyta</taxon>
        <taxon>Tracheophyta</taxon>
        <taxon>Spermatophyta</taxon>
        <taxon>Magnoliopsida</taxon>
        <taxon>Liliopsida</taxon>
        <taxon>Poales</taxon>
        <taxon>Poaceae</taxon>
        <taxon>PACMAD clade</taxon>
        <taxon>Panicoideae</taxon>
        <taxon>Panicodae</taxon>
        <taxon>Paniceae</taxon>
        <taxon>Cenchrinae</taxon>
        <taxon>Setaria</taxon>
    </lineage>
</organism>
<keyword evidence="16" id="KW-1185">Reference proteome</keyword>
<evidence type="ECO:0000256" key="2">
    <source>
        <dbReference type="ARBA" id="ARBA00012513"/>
    </source>
</evidence>
<evidence type="ECO:0000259" key="13">
    <source>
        <dbReference type="PROSITE" id="PS51189"/>
    </source>
</evidence>
<dbReference type="GO" id="GO:0005524">
    <property type="term" value="F:ATP binding"/>
    <property type="evidence" value="ECO:0007669"/>
    <property type="project" value="UniProtKB-KW"/>
</dbReference>
<evidence type="ECO:0000256" key="11">
    <source>
        <dbReference type="SAM" id="MobiDB-lite"/>
    </source>
</evidence>
<dbReference type="Gene3D" id="3.30.1010.10">
    <property type="entry name" value="Phosphatidylinositol 3-kinase Catalytic Subunit, Chain A, domain 4"/>
    <property type="match status" value="1"/>
</dbReference>
<sequence length="3681" mass="408413">MQNPRPSYAHHQLQQHLSSLLSAAAGDPPHPSDDASRTAALSNLRLSFLHPPNRPLLPALAPFLAPPLSVLLADDASYAVRRAAVSAYATLCAVLCSHEAPGGLPDGFVAWALPLLGDPSSAALVTEGLRELLATGDVAPVERFVPPLLASCRDVLEDERTSLAVLRCLLGLLMLIAAKFPHCFRPQFVDIMDLLLGWAFVPDLADADRSMIMDSFLQFQWHWLGNLPFSLGLLPKFLADMEVLVHDPNLAASHNSGRLRPLFACFSTVLQIMASGVAERNNLRELVAGPLEALAPQLLRCASVIASKLGWSERMEEASRCLVLLAEILQERFAEFYVLFVDVLAQSLEVASSAQLVAALKTNLQVLSLQNLGLCASSVGALLDFSSILSKLRLHPNHTVVANSAATYLFCLQHGSEDVVDQAIASLTKELELIKSLLEEGQASYPCIQSLSLESNNERKSKLNSGAHSWAQYSEDQLLSLMKFDLKILLATIALDTRKRNERASSLTSFISEKLDPFGTPFHNFLEMQFQIFSTLHKLSNMELSSIMATSEGCKTQLISCECKKKFVHKYGKYIVQGLNASSSMTLKLEALDWIASFENLIRGMERDVDKFSFSYEVIGDATLSNGILFTVLDCAYDREPKVRCHVALTLELLFLGKLINPMNFLVVAQVLLDKLSDPDSNVKDAFLRLFSIALPITTYAFGLLVDKHSYLNSSDIANMSNHCMNWRHVLAVKQQPRKLHWQQLVSILSYLSLRLKLPLSSWVQRLVFSYRGKKDMLSGQTDMSGDADGNELPKGPSVDRAIIDRIYSVNNHAAVWWGIHEAARHCINLRLRTHLGGPTQTFAALERMLLDVTNVLTPEAKEGEGRYIGPADICLLPMRLLLDFVEALKKYAYNAYEGSFVLSPPPKASSVFFRANKRVCEEWFSRICDPMLNAGLAMHCSDAVIHYCSLRLVDLRNLAASSLRGNSHTGGATESHHGFRERLEADVLKVLRHVSLALCRCHETDALVGLQKWAVSTFYTYFEQDNQLVWSVSDCDKHFSWMSGLIYQSQGQYEKAAAHYSHLLQSEEALTSMKSDGIQYIIERVIECYTSLSDWKCLESWLAELQVLRAVHAGKPYSGALTSAGNELNAIHAMACFDEGDFHSAWGYLDLTPKSSSELTLDPKVALERSELMLLRGMLQSSSKLEGIKEELDKAKLMLDEALSVVPLNGLPEAAACAGQLHCIFAFEEASGLTCQNGPNQSRSIMDSLLKVLHDPIDRMHQDCSMWLKVFKVYRNTQPSSLSTLLLCQKLASLARKQGNFMLATRLNQYLTNHPLKSSDEMDKEILELNIKYEGALLKREKGNNEEALSEMWSLVRASVLSTINCSSDIGTPHSLIARACLKLSTWIEQENSTPILNRIIPKVIEDLSDSNGFQNGTEELLFGDSVAVSTLNYRALAEEIIGTARKTSWQLCPSMGKAWLAYASWCFTHASYSLSGKDSNLQNSLSPVLQSELSPDRYHLTNDEKSEVEEIIRSICADKHADHVGCDYPVTAGPITSLIEQAIHLIETAAGAPGFEAREGEDPPAVLASELIVLLCKSDCAKDNTPLIDKLIEIWWSLRKRRVSLFGHAAHAYFQYLSHSSTELQPSYHHDALKGKTRSYTMRAMLYLLHIMLNYGVELKETLESGVSTVPLLPWQEIIPQLFARLSSHPEKIVRELLESILLKLGKLSPCSIVYPTLVDINACEGEPSEELQHISDFLVKLYPNLIKDVKLAIEELGMITVLWEEQWLSTLQDLHSDVLRRINILKDEAARVAANSTLSSAEKNKINAAKYSAVMTPIIVALERRLASTSREPKTSHEMWFHKEFNAKLKSAITTLKTPPGSPTALGEIWQPFDSIAASLATHQRKSCILLSEIAPQLAVLSTSDIPMPGFEKQILDSSESFAGNHGIVTVSSFCKEVTILSTKTRPKKLVLQGSDGQRYTYLLKGREDLRLDSRIMQLLEAINSLLYSSSDTRSRNIALRFYSVTPVSGRAGLIQWVENVSSIYNVYKSWQKRSQLAQAEAQLSSVSAGNIRNPVPPVPRPSDMFYGKIIPALKEKGIKRVVSRRDWPLDVKRKVLLELMNETPKQILWQEMWCASEGFRNFNSKVKRFSSSVAAMSMVGHMLGLGDRHLDNILMDFSNGDVVHIDYNICFDKGKRLKIPEIVPFRLTQTIESALGLTGVEGVFRVTCEEVMDVLLKNKDIILMLLEVFVWDPLIEWTRGNIQDEAGIAGEEKKGMELAVSLSLFSSRIQEIRVPLQEHKDLFLTNLPATVSALKKFLDTLDHYEVASAMFYHAEKERSNVLQNEMSANSILADATTVAEKSRTSFEIHAHELAEAKAAAVDEANKLKIWVEKYARVLEAIRDRSIVCAESCMQLNCKDEALSLISAVLESGVPLTVVPEPTRAQCSELDREVSQLISELQGGLSSALDSLVEYSLVLQQVLPVNYITTSPISSWAQVLQLSVRNTSQDMLSLAKRQAAEVIAKVQGEGTHLVQQRYRDLLNQMESYITCVERLARECSELMNSIGLDNEMQSKERILSAFMNSIQLPSQKNDGDDTHLSHSESLRQGEIKIPAKGDIQETTSKVLSILGIAVGQLYSDIRAKVSDLSTKAIGKAKFRADDSGLQADAGMGLQFFEQHIEKCALISSVVDEVHEVIGKTLAETSVAYAKPHPRHWASTFQAALHSSINMIEQMTEAFLPEFIRSFVSHNSEVMEAVGLISKIRGSVDKALEKLVEVELERTSLTELEQSYSVKVGRITEQQIALEEAAARGREHLSWEEAEELASQEEICRAQLEQLHETWSQKDLRISSLMKVEDSVINSLLSSKQYFSSLVDRDQESEFHFRQSKALLSILAKPFADLELLDRVCPSNIDRPISSMKDALSLGSSLSDVVWPLAGILKDHAFFVWELSLLDSILDLCMHEMSSSVEHSINANQLYLTLKKKLAIHVEKQVFRYITERIAPSLILSLDEEISALLQLGQGRRESDQPKRDFAAVGRVALMLEEYCNAHETARTTRTAVSLMKKQLNELTEALRKTILETVQVEWLHDLSSPHVQKAKVLSQNILSDDKFISLILNLSRSNMLDKIQSSVSLITRSIEFLQACESISISAEGQLERAMGWACAGTNTSGAGGSTAKGSGIPPEFHGHLLKRRKLLQVVQKEASDLVKLCTSVLEFEASRDGLYFIPEDKAPEQSMDKGRAWQQTFVNLLTRLDAAYHSFICAEQEWKVGQVNLETAGKGLFSANNQVSVVSVKAKSALVNLQDALVAMYEHACEVSALLSGFKHVSQDRTALTSECGSLLDEVLAIADGLHDVYALGKEAAAVHSSLMTNLSKANATLFPLEACLSADVTIMSEAISKEREKNNASMPLIHGKALFQSYNIKIREACKNIEPLVGPLTENVEGLYSVVMKLGQLSSLHAANLHKALEVPGERESVRSQDIPSTDLLQSDSSTEKDRGSSGSVECESADLEMNTAVSLQDGCWISPPEHSYTSSSGCTTGLTQISSSDNLEKIDALMDVRAEIEGPGATDQETRDSSDNQSISSNVALTHASNIHEVETHLVEGRIESEDSSAASKQVRGQECNNSDPKSYADSLIRVTRGKNPFALSILKQVEHKLHGKDIDGTRSLNISEQVDYLLKQATSIDNLCNMYEGWTPWI</sequence>
<comment type="catalytic activity">
    <reaction evidence="10">
        <text>L-seryl-[protein] + ATP = O-phospho-L-seryl-[protein] + ADP + H(+)</text>
        <dbReference type="Rhea" id="RHEA:17989"/>
        <dbReference type="Rhea" id="RHEA-COMP:9863"/>
        <dbReference type="Rhea" id="RHEA-COMP:11604"/>
        <dbReference type="ChEBI" id="CHEBI:15378"/>
        <dbReference type="ChEBI" id="CHEBI:29999"/>
        <dbReference type="ChEBI" id="CHEBI:30616"/>
        <dbReference type="ChEBI" id="CHEBI:83421"/>
        <dbReference type="ChEBI" id="CHEBI:456216"/>
        <dbReference type="EC" id="2.7.11.1"/>
    </reaction>
</comment>
<evidence type="ECO:0000256" key="6">
    <source>
        <dbReference type="ARBA" id="ARBA00022777"/>
    </source>
</evidence>
<evidence type="ECO:0000256" key="7">
    <source>
        <dbReference type="ARBA" id="ARBA00022840"/>
    </source>
</evidence>
<dbReference type="PROSITE" id="PS50290">
    <property type="entry name" value="PI3_4_KINASE_3"/>
    <property type="match status" value="1"/>
</dbReference>
<evidence type="ECO:0000256" key="8">
    <source>
        <dbReference type="ARBA" id="ARBA00023161"/>
    </source>
</evidence>
<dbReference type="Pfam" id="PF00454">
    <property type="entry name" value="PI3_PI4_kinase"/>
    <property type="match status" value="1"/>
</dbReference>
<dbReference type="PROSITE" id="PS51189">
    <property type="entry name" value="FAT"/>
    <property type="match status" value="1"/>
</dbReference>
<dbReference type="EMBL" id="CM016560">
    <property type="protein sequence ID" value="TKV91460.1"/>
    <property type="molecule type" value="Genomic_DNA"/>
</dbReference>
<reference evidence="15 16" key="1">
    <citation type="submission" date="2019-03" db="EMBL/GenBank/DDBJ databases">
        <title>WGS assembly of Setaria viridis.</title>
        <authorList>
            <person name="Huang P."/>
            <person name="Jenkins J."/>
            <person name="Grimwood J."/>
            <person name="Barry K."/>
            <person name="Healey A."/>
            <person name="Mamidi S."/>
            <person name="Sreedasyam A."/>
            <person name="Shu S."/>
            <person name="Feldman M."/>
            <person name="Wu J."/>
            <person name="Yu Y."/>
            <person name="Chen C."/>
            <person name="Johnson J."/>
            <person name="Rokhsar D."/>
            <person name="Baxter I."/>
            <person name="Schmutz J."/>
            <person name="Brutnell T."/>
            <person name="Kellogg E."/>
        </authorList>
    </citation>
    <scope>NUCLEOTIDE SEQUENCE [LARGE SCALE GENOMIC DNA]</scope>
    <source>
        <strain evidence="16">cv. A10</strain>
    </source>
</reference>
<feature type="domain" description="FATC" evidence="14">
    <location>
        <begin position="3649"/>
        <end position="3681"/>
    </location>
</feature>
<dbReference type="Pfam" id="PF02260">
    <property type="entry name" value="FATC"/>
    <property type="match status" value="1"/>
</dbReference>
<dbReference type="EMBL" id="CM016560">
    <property type="protein sequence ID" value="TKV91459.1"/>
    <property type="molecule type" value="Genomic_DNA"/>
</dbReference>
<dbReference type="Gramene" id="TKV91459">
    <property type="protein sequence ID" value="TKV91459"/>
    <property type="gene ID" value="SEVIR_9G098100v2"/>
</dbReference>
<dbReference type="InterPro" id="IPR018936">
    <property type="entry name" value="PI3/4_kinase_CS"/>
</dbReference>
<dbReference type="FunFam" id="1.10.1070.11:FF:000023">
    <property type="entry name" value="serine/threonine-protein kinase SMG1 isoform X1"/>
    <property type="match status" value="1"/>
</dbReference>